<protein>
    <submittedName>
        <fullName evidence="2">Uncharacterized protein</fullName>
    </submittedName>
</protein>
<name>A0A074YGY4_AURSE</name>
<dbReference type="GeneID" id="25364946"/>
<gene>
    <name evidence="2" type="ORF">AUEXF2481DRAFT_338214</name>
</gene>
<dbReference type="Proteomes" id="UP000030641">
    <property type="component" value="Unassembled WGS sequence"/>
</dbReference>
<evidence type="ECO:0000313" key="2">
    <source>
        <dbReference type="EMBL" id="KEQ93352.1"/>
    </source>
</evidence>
<keyword evidence="3" id="KW-1185">Reference proteome</keyword>
<evidence type="ECO:0000256" key="1">
    <source>
        <dbReference type="SAM" id="MobiDB-lite"/>
    </source>
</evidence>
<feature type="compositionally biased region" description="Basic and acidic residues" evidence="1">
    <location>
        <begin position="212"/>
        <end position="221"/>
    </location>
</feature>
<evidence type="ECO:0000313" key="3">
    <source>
        <dbReference type="Proteomes" id="UP000030641"/>
    </source>
</evidence>
<feature type="region of interest" description="Disordered" evidence="1">
    <location>
        <begin position="149"/>
        <end position="221"/>
    </location>
</feature>
<organism evidence="2 3">
    <name type="scientific">Aureobasidium subglaciale (strain EXF-2481)</name>
    <name type="common">Aureobasidium pullulans var. subglaciale</name>
    <dbReference type="NCBI Taxonomy" id="1043005"/>
    <lineage>
        <taxon>Eukaryota</taxon>
        <taxon>Fungi</taxon>
        <taxon>Dikarya</taxon>
        <taxon>Ascomycota</taxon>
        <taxon>Pezizomycotina</taxon>
        <taxon>Dothideomycetes</taxon>
        <taxon>Dothideomycetidae</taxon>
        <taxon>Dothideales</taxon>
        <taxon>Saccotheciaceae</taxon>
        <taxon>Aureobasidium</taxon>
    </lineage>
</organism>
<accession>A0A074YGY4</accession>
<dbReference type="InParanoid" id="A0A074YGY4"/>
<reference evidence="2 3" key="1">
    <citation type="journal article" date="2014" name="BMC Genomics">
        <title>Genome sequencing of four Aureobasidium pullulans varieties: biotechnological potential, stress tolerance, and description of new species.</title>
        <authorList>
            <person name="Gostin Ar C."/>
            <person name="Ohm R.A."/>
            <person name="Kogej T."/>
            <person name="Sonjak S."/>
            <person name="Turk M."/>
            <person name="Zajc J."/>
            <person name="Zalar P."/>
            <person name="Grube M."/>
            <person name="Sun H."/>
            <person name="Han J."/>
            <person name="Sharma A."/>
            <person name="Chiniquy J."/>
            <person name="Ngan C.Y."/>
            <person name="Lipzen A."/>
            <person name="Barry K."/>
            <person name="Grigoriev I.V."/>
            <person name="Gunde-Cimerman N."/>
        </authorList>
    </citation>
    <scope>NUCLEOTIDE SEQUENCE [LARGE SCALE GENOMIC DNA]</scope>
    <source>
        <strain evidence="2 3">EXF-2481</strain>
    </source>
</reference>
<dbReference type="AlphaFoldDB" id="A0A074YGY4"/>
<dbReference type="HOGENOM" id="CLU_1250445_0_0_1"/>
<dbReference type="OrthoDB" id="3864868at2759"/>
<feature type="compositionally biased region" description="Acidic residues" evidence="1">
    <location>
        <begin position="186"/>
        <end position="195"/>
    </location>
</feature>
<dbReference type="RefSeq" id="XP_013341914.1">
    <property type="nucleotide sequence ID" value="XM_013486460.1"/>
</dbReference>
<dbReference type="EMBL" id="KL584766">
    <property type="protein sequence ID" value="KEQ93352.1"/>
    <property type="molecule type" value="Genomic_DNA"/>
</dbReference>
<sequence length="221" mass="25554">MASTSSTRQQPFTYLFTDSILWCNPSDSLIVKEWLKSQPSAFLPSFLNECVKVINLLHDHWRRKDSGDPTPERWAIWTCLSKWPIDAAELVKLMQGYADGKFRDGVTKTGVVNLKDGDMDDKVYAAAQTTLYQKVFNIGDRETHRKQLERNAGLQPLQRPHPGIQRARDKHQRSTEARKKRRWGDREEEAEDDGLENMRKMSKELPSFSFDEEVKVEGKKA</sequence>
<proteinExistence type="predicted"/>